<organism evidence="1 2">
    <name type="scientific">Macrolepiota fuliginosa MF-IS2</name>
    <dbReference type="NCBI Taxonomy" id="1400762"/>
    <lineage>
        <taxon>Eukaryota</taxon>
        <taxon>Fungi</taxon>
        <taxon>Dikarya</taxon>
        <taxon>Basidiomycota</taxon>
        <taxon>Agaricomycotina</taxon>
        <taxon>Agaricomycetes</taxon>
        <taxon>Agaricomycetidae</taxon>
        <taxon>Agaricales</taxon>
        <taxon>Agaricineae</taxon>
        <taxon>Agaricaceae</taxon>
        <taxon>Macrolepiota</taxon>
    </lineage>
</organism>
<protein>
    <submittedName>
        <fullName evidence="1">Uncharacterized protein</fullName>
    </submittedName>
</protein>
<dbReference type="AlphaFoldDB" id="A0A9P5X2A8"/>
<feature type="non-terminal residue" evidence="1">
    <location>
        <position position="70"/>
    </location>
</feature>
<gene>
    <name evidence="1" type="ORF">P691DRAFT_616377</name>
</gene>
<evidence type="ECO:0000313" key="2">
    <source>
        <dbReference type="Proteomes" id="UP000807342"/>
    </source>
</evidence>
<keyword evidence="2" id="KW-1185">Reference proteome</keyword>
<name>A0A9P5X2A8_9AGAR</name>
<proteinExistence type="predicted"/>
<feature type="non-terminal residue" evidence="1">
    <location>
        <position position="1"/>
    </location>
</feature>
<sequence>NFALNLIFHIQPPNQGSTQRFKAHHPKDSIAQEVARYDAGHTPADIYIVNQFEVKCEVQNARDDVDVTIV</sequence>
<comment type="caution">
    <text evidence="1">The sequence shown here is derived from an EMBL/GenBank/DDBJ whole genome shotgun (WGS) entry which is preliminary data.</text>
</comment>
<accession>A0A9P5X2A8</accession>
<evidence type="ECO:0000313" key="1">
    <source>
        <dbReference type="EMBL" id="KAF9441586.1"/>
    </source>
</evidence>
<reference evidence="1" key="1">
    <citation type="submission" date="2020-11" db="EMBL/GenBank/DDBJ databases">
        <authorList>
            <consortium name="DOE Joint Genome Institute"/>
            <person name="Ahrendt S."/>
            <person name="Riley R."/>
            <person name="Andreopoulos W."/>
            <person name="Labutti K."/>
            <person name="Pangilinan J."/>
            <person name="Ruiz-Duenas F.J."/>
            <person name="Barrasa J.M."/>
            <person name="Sanchez-Garcia M."/>
            <person name="Camarero S."/>
            <person name="Miyauchi S."/>
            <person name="Serrano A."/>
            <person name="Linde D."/>
            <person name="Babiker R."/>
            <person name="Drula E."/>
            <person name="Ayuso-Fernandez I."/>
            <person name="Pacheco R."/>
            <person name="Padilla G."/>
            <person name="Ferreira P."/>
            <person name="Barriuso J."/>
            <person name="Kellner H."/>
            <person name="Castanera R."/>
            <person name="Alfaro M."/>
            <person name="Ramirez L."/>
            <person name="Pisabarro A.G."/>
            <person name="Kuo A."/>
            <person name="Tritt A."/>
            <person name="Lipzen A."/>
            <person name="He G."/>
            <person name="Yan M."/>
            <person name="Ng V."/>
            <person name="Cullen D."/>
            <person name="Martin F."/>
            <person name="Rosso M.-N."/>
            <person name="Henrissat B."/>
            <person name="Hibbett D."/>
            <person name="Martinez A.T."/>
            <person name="Grigoriev I.V."/>
        </authorList>
    </citation>
    <scope>NUCLEOTIDE SEQUENCE</scope>
    <source>
        <strain evidence="1">MF-IS2</strain>
    </source>
</reference>
<dbReference type="EMBL" id="MU151849">
    <property type="protein sequence ID" value="KAF9441586.1"/>
    <property type="molecule type" value="Genomic_DNA"/>
</dbReference>
<dbReference type="Proteomes" id="UP000807342">
    <property type="component" value="Unassembled WGS sequence"/>
</dbReference>